<proteinExistence type="predicted"/>
<evidence type="ECO:0000313" key="4">
    <source>
        <dbReference type="Proteomes" id="UP000076532"/>
    </source>
</evidence>
<dbReference type="Proteomes" id="UP000076532">
    <property type="component" value="Unassembled WGS sequence"/>
</dbReference>
<dbReference type="Pfam" id="PF07859">
    <property type="entry name" value="Abhydrolase_3"/>
    <property type="match status" value="1"/>
</dbReference>
<sequence length="402" mass="44067">MTEVFAYRHQPTKALFLTYQIFSTLFVRLPYWFLTSFPKSWRPRESWTVKRTVVMNVLRHLLYIQARVGPLQNTPNHTAIHEGPGVKAVWVEPVAAELITGPIERWASVANVKPCRLPGYWIDQAGADIPINQKPVPGEKVVYCLHGGGYTSLSAHPNDITANIAHGIMQHCKPIQRAFSIEYRLASTTPFAESGPFPTAIIDALAGYTYLVDTVGFAPTDIILEGDFAGGNLALALTRYLVEHAGHPGLPAPPGGLILLSPWSDIGTSHDGPTKSLDLLTMDYLGSLNSLRGLWSRVAYVGPHGLGAALDNVYISPASLAPGAAMARFTGFPKTFINVGGSERLYDMIMTLKKRMVRDMGEGKGDGQVTLYAAPDAVHDYVVLPWHEPERTQTLQAIAEWL</sequence>
<dbReference type="PANTHER" id="PTHR48081">
    <property type="entry name" value="AB HYDROLASE SUPERFAMILY PROTEIN C4A8.06C"/>
    <property type="match status" value="1"/>
</dbReference>
<feature type="domain" description="Alpha/beta hydrolase fold-3" evidence="2">
    <location>
        <begin position="143"/>
        <end position="381"/>
    </location>
</feature>
<dbReference type="AlphaFoldDB" id="A0A166DR27"/>
<dbReference type="InterPro" id="IPR029058">
    <property type="entry name" value="AB_hydrolase_fold"/>
</dbReference>
<dbReference type="InterPro" id="IPR013094">
    <property type="entry name" value="AB_hydrolase_3"/>
</dbReference>
<evidence type="ECO:0000256" key="1">
    <source>
        <dbReference type="ARBA" id="ARBA00022801"/>
    </source>
</evidence>
<name>A0A166DR27_9AGAM</name>
<keyword evidence="1" id="KW-0378">Hydrolase</keyword>
<dbReference type="GO" id="GO:0016787">
    <property type="term" value="F:hydrolase activity"/>
    <property type="evidence" value="ECO:0007669"/>
    <property type="project" value="UniProtKB-KW"/>
</dbReference>
<gene>
    <name evidence="3" type="ORF">FIBSPDRAFT_935499</name>
</gene>
<dbReference type="InterPro" id="IPR050300">
    <property type="entry name" value="GDXG_lipolytic_enzyme"/>
</dbReference>
<dbReference type="PANTHER" id="PTHR48081:SF26">
    <property type="entry name" value="ALPHA_BETA HYDROLASE FOLD-3 DOMAIN-CONTAINING PROTEIN"/>
    <property type="match status" value="1"/>
</dbReference>
<accession>A0A166DR27</accession>
<evidence type="ECO:0000313" key="3">
    <source>
        <dbReference type="EMBL" id="KZP14983.1"/>
    </source>
</evidence>
<organism evidence="3 4">
    <name type="scientific">Athelia psychrophila</name>
    <dbReference type="NCBI Taxonomy" id="1759441"/>
    <lineage>
        <taxon>Eukaryota</taxon>
        <taxon>Fungi</taxon>
        <taxon>Dikarya</taxon>
        <taxon>Basidiomycota</taxon>
        <taxon>Agaricomycotina</taxon>
        <taxon>Agaricomycetes</taxon>
        <taxon>Agaricomycetidae</taxon>
        <taxon>Atheliales</taxon>
        <taxon>Atheliaceae</taxon>
        <taxon>Athelia</taxon>
    </lineage>
</organism>
<dbReference type="OrthoDB" id="2152029at2759"/>
<keyword evidence="4" id="KW-1185">Reference proteome</keyword>
<dbReference type="Gene3D" id="3.40.50.1820">
    <property type="entry name" value="alpha/beta hydrolase"/>
    <property type="match status" value="1"/>
</dbReference>
<dbReference type="SUPFAM" id="SSF53474">
    <property type="entry name" value="alpha/beta-Hydrolases"/>
    <property type="match status" value="1"/>
</dbReference>
<dbReference type="STRING" id="436010.A0A166DR27"/>
<reference evidence="3 4" key="1">
    <citation type="journal article" date="2016" name="Mol. Biol. Evol.">
        <title>Comparative Genomics of Early-Diverging Mushroom-Forming Fungi Provides Insights into the Origins of Lignocellulose Decay Capabilities.</title>
        <authorList>
            <person name="Nagy L.G."/>
            <person name="Riley R."/>
            <person name="Tritt A."/>
            <person name="Adam C."/>
            <person name="Daum C."/>
            <person name="Floudas D."/>
            <person name="Sun H."/>
            <person name="Yadav J.S."/>
            <person name="Pangilinan J."/>
            <person name="Larsson K.H."/>
            <person name="Matsuura K."/>
            <person name="Barry K."/>
            <person name="Labutti K."/>
            <person name="Kuo R."/>
            <person name="Ohm R.A."/>
            <person name="Bhattacharya S.S."/>
            <person name="Shirouzu T."/>
            <person name="Yoshinaga Y."/>
            <person name="Martin F.M."/>
            <person name="Grigoriev I.V."/>
            <person name="Hibbett D.S."/>
        </authorList>
    </citation>
    <scope>NUCLEOTIDE SEQUENCE [LARGE SCALE GENOMIC DNA]</scope>
    <source>
        <strain evidence="3 4">CBS 109695</strain>
    </source>
</reference>
<protein>
    <submittedName>
        <fullName evidence="3">Alpha/beta-hydrolase</fullName>
    </submittedName>
</protein>
<dbReference type="EMBL" id="KV417610">
    <property type="protein sequence ID" value="KZP14983.1"/>
    <property type="molecule type" value="Genomic_DNA"/>
</dbReference>
<evidence type="ECO:0000259" key="2">
    <source>
        <dbReference type="Pfam" id="PF07859"/>
    </source>
</evidence>